<evidence type="ECO:0008006" key="3">
    <source>
        <dbReference type="Google" id="ProtNLM"/>
    </source>
</evidence>
<organism evidence="1 2">
    <name type="scientific">Microbispora corallina</name>
    <dbReference type="NCBI Taxonomy" id="83302"/>
    <lineage>
        <taxon>Bacteria</taxon>
        <taxon>Bacillati</taxon>
        <taxon>Actinomycetota</taxon>
        <taxon>Actinomycetes</taxon>
        <taxon>Streptosporangiales</taxon>
        <taxon>Streptosporangiaceae</taxon>
        <taxon>Microbispora</taxon>
    </lineage>
</organism>
<dbReference type="RefSeq" id="WP_204057574.1">
    <property type="nucleotide sequence ID" value="NZ_BAAAGP010000008.1"/>
</dbReference>
<comment type="caution">
    <text evidence="1">The sequence shown here is derived from an EMBL/GenBank/DDBJ whole genome shotgun (WGS) entry which is preliminary data.</text>
</comment>
<accession>A0ABQ4FZ90</accession>
<reference evidence="1 2" key="1">
    <citation type="submission" date="2021-01" db="EMBL/GenBank/DDBJ databases">
        <title>Whole genome shotgun sequence of Microbispora corallina NBRC 16416.</title>
        <authorList>
            <person name="Komaki H."/>
            <person name="Tamura T."/>
        </authorList>
    </citation>
    <scope>NUCLEOTIDE SEQUENCE [LARGE SCALE GENOMIC DNA]</scope>
    <source>
        <strain evidence="1 2">NBRC 16416</strain>
    </source>
</reference>
<protein>
    <recommendedName>
        <fullName evidence="3">FXSXX-COOH protein</fullName>
    </recommendedName>
</protein>
<dbReference type="Proteomes" id="UP000603904">
    <property type="component" value="Unassembled WGS sequence"/>
</dbReference>
<keyword evidence="2" id="KW-1185">Reference proteome</keyword>
<evidence type="ECO:0000313" key="2">
    <source>
        <dbReference type="Proteomes" id="UP000603904"/>
    </source>
</evidence>
<sequence>MSTLAEEKRTEVASEVVDLRFVPLSLVRETASADILRRIKPDSPAIPRVPVAAFNSSI</sequence>
<proteinExistence type="predicted"/>
<name>A0ABQ4FZ90_9ACTN</name>
<evidence type="ECO:0000313" key="1">
    <source>
        <dbReference type="EMBL" id="GIH40095.1"/>
    </source>
</evidence>
<dbReference type="EMBL" id="BOOC01000012">
    <property type="protein sequence ID" value="GIH40095.1"/>
    <property type="molecule type" value="Genomic_DNA"/>
</dbReference>
<gene>
    <name evidence="1" type="ORF">Mco01_30950</name>
</gene>